<gene>
    <name evidence="1" type="primary">frd.1</name>
</gene>
<proteinExistence type="predicted"/>
<evidence type="ECO:0000313" key="1">
    <source>
        <dbReference type="EMBL" id="BAQ22909.1"/>
    </source>
</evidence>
<dbReference type="EMBL" id="AP014714">
    <property type="protein sequence ID" value="BAQ22909.1"/>
    <property type="molecule type" value="Genomic_DNA"/>
</dbReference>
<protein>
    <submittedName>
        <fullName evidence="1">Uncharacterized protein</fullName>
    </submittedName>
</protein>
<dbReference type="KEGG" id="vg:26519272"/>
<name>A0A0B6VRA4_9CAUD</name>
<evidence type="ECO:0000313" key="2">
    <source>
        <dbReference type="Proteomes" id="UP000204657"/>
    </source>
</evidence>
<accession>A0A0B6VRA4</accession>
<keyword evidence="2" id="KW-1185">Reference proteome</keyword>
<dbReference type="RefSeq" id="YP_009190417.1">
    <property type="nucleotide sequence ID" value="NC_028683.1"/>
</dbReference>
<reference evidence="1 2" key="1">
    <citation type="submission" date="2015-02" db="EMBL/GenBank/DDBJ databases">
        <title>Complete genome sequences of Edwardsiella bacteriophages, PEi20 and PEi26.</title>
        <authorList>
            <person name="Yasuike M."/>
            <person name="Nishiki I."/>
            <person name="Iwasaki Y."/>
            <person name="Nakamura Y."/>
            <person name="Fujiwara A."/>
            <person name="Hassan E.S."/>
            <person name="Mahmoud M.M."/>
            <person name="Kawato Y."/>
            <person name="Nagai S."/>
            <person name="Kobayashi T."/>
            <person name="Ototake M."/>
            <person name="Nakai T."/>
        </authorList>
    </citation>
    <scope>NUCLEOTIDE SEQUENCE [LARGE SCALE GENOMIC DNA]</scope>
</reference>
<dbReference type="GeneID" id="26519272"/>
<dbReference type="Proteomes" id="UP000204657">
    <property type="component" value="Segment"/>
</dbReference>
<dbReference type="OrthoDB" id="21612at10239"/>
<dbReference type="Pfam" id="PF17438">
    <property type="entry name" value="DUF5417"/>
    <property type="match status" value="1"/>
</dbReference>
<organism evidence="1 2">
    <name type="scientific">Edwardsiella phage PEi20</name>
    <dbReference type="NCBI Taxonomy" id="1608310"/>
    <lineage>
        <taxon>Viruses</taxon>
        <taxon>Duplodnaviria</taxon>
        <taxon>Heunggongvirae</taxon>
        <taxon>Uroviricota</taxon>
        <taxon>Caudoviricetes</taxon>
        <taxon>Pantevenvirales</taxon>
        <taxon>Straboviridae</taxon>
        <taxon>Tevenvirinae</taxon>
        <taxon>Kanagawavirus</taxon>
        <taxon>Kanagawavirus pei20</taxon>
    </lineage>
</organism>
<sequence>MKLQRESINLGSEYRGKWLFCIHDKNPEELERVEDILCAMDTGFSIGGKEKTWHDYCDLCPLYEEGMGCGFMIDIDDVPAFKAAFKLAKAKK</sequence>
<dbReference type="InterPro" id="IPR035392">
    <property type="entry name" value="DUF5417"/>
</dbReference>